<reference evidence="1" key="2">
    <citation type="journal article" date="2015" name="Data Brief">
        <title>Shoot transcriptome of the giant reed, Arundo donax.</title>
        <authorList>
            <person name="Barrero R.A."/>
            <person name="Guerrero F.D."/>
            <person name="Moolhuijzen P."/>
            <person name="Goolsby J.A."/>
            <person name="Tidwell J."/>
            <person name="Bellgard S.E."/>
            <person name="Bellgard M.I."/>
        </authorList>
    </citation>
    <scope>NUCLEOTIDE SEQUENCE</scope>
    <source>
        <tissue evidence="1">Shoot tissue taken approximately 20 cm above the soil surface</tissue>
    </source>
</reference>
<sequence>MGESHLLTAKNYLTNFVRNCWIQGIIP</sequence>
<evidence type="ECO:0000313" key="1">
    <source>
        <dbReference type="EMBL" id="JAD91998.1"/>
    </source>
</evidence>
<protein>
    <submittedName>
        <fullName evidence="1">Uncharacterized protein</fullName>
    </submittedName>
</protein>
<organism evidence="1">
    <name type="scientific">Arundo donax</name>
    <name type="common">Giant reed</name>
    <name type="synonym">Donax arundinaceus</name>
    <dbReference type="NCBI Taxonomy" id="35708"/>
    <lineage>
        <taxon>Eukaryota</taxon>
        <taxon>Viridiplantae</taxon>
        <taxon>Streptophyta</taxon>
        <taxon>Embryophyta</taxon>
        <taxon>Tracheophyta</taxon>
        <taxon>Spermatophyta</taxon>
        <taxon>Magnoliopsida</taxon>
        <taxon>Liliopsida</taxon>
        <taxon>Poales</taxon>
        <taxon>Poaceae</taxon>
        <taxon>PACMAD clade</taxon>
        <taxon>Arundinoideae</taxon>
        <taxon>Arundineae</taxon>
        <taxon>Arundo</taxon>
    </lineage>
</organism>
<dbReference type="AlphaFoldDB" id="A0A0A9DZ61"/>
<proteinExistence type="predicted"/>
<name>A0A0A9DZ61_ARUDO</name>
<reference evidence="1" key="1">
    <citation type="submission" date="2014-09" db="EMBL/GenBank/DDBJ databases">
        <authorList>
            <person name="Magalhaes I.L.F."/>
            <person name="Oliveira U."/>
            <person name="Santos F.R."/>
            <person name="Vidigal T.H.D.A."/>
            <person name="Brescovit A.D."/>
            <person name="Santos A.J."/>
        </authorList>
    </citation>
    <scope>NUCLEOTIDE SEQUENCE</scope>
    <source>
        <tissue evidence="1">Shoot tissue taken approximately 20 cm above the soil surface</tissue>
    </source>
</reference>
<accession>A0A0A9DZ61</accession>
<dbReference type="EMBL" id="GBRH01205897">
    <property type="protein sequence ID" value="JAD91998.1"/>
    <property type="molecule type" value="Transcribed_RNA"/>
</dbReference>